<dbReference type="InterPro" id="IPR008514">
    <property type="entry name" value="T6SS_Hcp"/>
</dbReference>
<keyword evidence="2" id="KW-1185">Reference proteome</keyword>
<organism evidence="1 2">
    <name type="scientific">Endozoicomonas gorgoniicola</name>
    <dbReference type="NCBI Taxonomy" id="1234144"/>
    <lineage>
        <taxon>Bacteria</taxon>
        <taxon>Pseudomonadati</taxon>
        <taxon>Pseudomonadota</taxon>
        <taxon>Gammaproteobacteria</taxon>
        <taxon>Oceanospirillales</taxon>
        <taxon>Endozoicomonadaceae</taxon>
        <taxon>Endozoicomonas</taxon>
    </lineage>
</organism>
<dbReference type="Pfam" id="PF05638">
    <property type="entry name" value="T6SS_HCP"/>
    <property type="match status" value="1"/>
</dbReference>
<proteinExistence type="predicted"/>
<dbReference type="Proteomes" id="UP001209854">
    <property type="component" value="Unassembled WGS sequence"/>
</dbReference>
<sequence length="184" mass="20323">MANMFIVWGKFQHKAGTVSITGGDRITQGVDPRQFPIFSLNWGATREVTMDVGDGRNRDKGMSSMKKLTFSREMDRASEYLISRMYVPGHKGDLVNILVTKPDREGKGAVVYLQIQLQGARLVDYCLNLTEGDKPIENLAAIYNKIIFQHWNEDVGGNLEPGCEVGFDLLTGVSTSHADVVNGG</sequence>
<dbReference type="RefSeq" id="WP_262565875.1">
    <property type="nucleotide sequence ID" value="NZ_JAPFCC010000001.1"/>
</dbReference>
<dbReference type="Gene3D" id="2.30.110.20">
    <property type="entry name" value="Hcp1-like"/>
    <property type="match status" value="1"/>
</dbReference>
<evidence type="ECO:0000313" key="2">
    <source>
        <dbReference type="Proteomes" id="UP001209854"/>
    </source>
</evidence>
<comment type="caution">
    <text evidence="1">The sequence shown here is derived from an EMBL/GenBank/DDBJ whole genome shotgun (WGS) entry which is preliminary data.</text>
</comment>
<dbReference type="SUPFAM" id="SSF141452">
    <property type="entry name" value="Hcp1-like"/>
    <property type="match status" value="1"/>
</dbReference>
<dbReference type="InterPro" id="IPR036624">
    <property type="entry name" value="Hcp1-lik_sf"/>
</dbReference>
<evidence type="ECO:0000313" key="1">
    <source>
        <dbReference type="EMBL" id="MCW7556164.1"/>
    </source>
</evidence>
<accession>A0ABT3N3H5</accession>
<name>A0ABT3N3H5_9GAMM</name>
<protein>
    <submittedName>
        <fullName evidence="1">Type VI secretion system tube protein Hcp</fullName>
    </submittedName>
</protein>
<gene>
    <name evidence="1" type="ORF">NX722_26755</name>
</gene>
<reference evidence="1 2" key="1">
    <citation type="submission" date="2022-10" db="EMBL/GenBank/DDBJ databases">
        <title>High-quality genome sequences of two octocoral-associated bacteria, Endozoicomonas euniceicola EF212 and Endozoicomonas gorgoniicola PS125.</title>
        <authorList>
            <person name="Chiou Y.-J."/>
            <person name="Chen Y.-H."/>
        </authorList>
    </citation>
    <scope>NUCLEOTIDE SEQUENCE [LARGE SCALE GENOMIC DNA]</scope>
    <source>
        <strain evidence="1 2">PS125</strain>
    </source>
</reference>
<dbReference type="EMBL" id="JAPFCC010000001">
    <property type="protein sequence ID" value="MCW7556164.1"/>
    <property type="molecule type" value="Genomic_DNA"/>
</dbReference>